<proteinExistence type="predicted"/>
<sequence length="473" mass="53561">MDKILFTSLAAMLSLGSVCAKDVVDNVSVSSMKMDREGRFLSVDMTMGLAALNVESNQCVLLTPWLVNGSDSVALPSVAVYGRRRYYYYLRNNGGAMMSGSTEKAFMAKDKPQTVAYRELLPYEEWMDGATLRLRRVDEGCCQKVLLDEYGAIGKYSGKFFPDLVYIKPEGTIEKRRSLEGRAYIDFPVDRTEIHPEYRRNTIELAAIRSTIDTIRNDSDARIDTVWLKGYASPESPYSHNRDLAVGRTKSLKDYLMQLYKFDGVTMLTDHEPEDWEGLRKAVAESNLTHRSEILELIAAKMNPDLKEARIKRLYPADYKFMLAHFYPALRHTDYRVSYVIRSYNDPHQILEVMKKSPQKLGQNEFYVAAGILTPGTEEFTEVFETAVKMFPDDPVANLNAASAAIRRGNLDMAEKYLLKAGDSPEALYTRGAVAVRRKDYAAARRYLGEAKQAGLVQAGRTLEELEERLGDR</sequence>
<gene>
    <name evidence="1" type="ORF">E5358_07010</name>
</gene>
<reference evidence="1" key="1">
    <citation type="submission" date="2019-04" db="EMBL/GenBank/DDBJ databases">
        <title>Microbes associate with the intestines of laboratory mice.</title>
        <authorList>
            <person name="Navarre W."/>
            <person name="Wong E."/>
            <person name="Huang K."/>
            <person name="Tropini C."/>
            <person name="Ng K."/>
            <person name="Yu B."/>
        </authorList>
    </citation>
    <scope>NUCLEOTIDE SEQUENCE</scope>
    <source>
        <strain evidence="1">NM73_A23</strain>
    </source>
</reference>
<name>A0AC61QR70_9BACT</name>
<dbReference type="EMBL" id="SRZC01000009">
    <property type="protein sequence ID" value="TGX82510.1"/>
    <property type="molecule type" value="Genomic_DNA"/>
</dbReference>
<comment type="caution">
    <text evidence="1">The sequence shown here is derived from an EMBL/GenBank/DDBJ whole genome shotgun (WGS) entry which is preliminary data.</text>
</comment>
<evidence type="ECO:0000313" key="2">
    <source>
        <dbReference type="Proteomes" id="UP000308886"/>
    </source>
</evidence>
<protein>
    <submittedName>
        <fullName evidence="1">DUF3868 domain-containing protein</fullName>
    </submittedName>
</protein>
<organism evidence="1 2">
    <name type="scientific">Palleniella muris</name>
    <dbReference type="NCBI Taxonomy" id="3038145"/>
    <lineage>
        <taxon>Bacteria</taxon>
        <taxon>Pseudomonadati</taxon>
        <taxon>Bacteroidota</taxon>
        <taxon>Bacteroidia</taxon>
        <taxon>Bacteroidales</taxon>
        <taxon>Prevotellaceae</taxon>
        <taxon>Palleniella</taxon>
    </lineage>
</organism>
<dbReference type="Proteomes" id="UP000308886">
    <property type="component" value="Unassembled WGS sequence"/>
</dbReference>
<keyword evidence="2" id="KW-1185">Reference proteome</keyword>
<evidence type="ECO:0000313" key="1">
    <source>
        <dbReference type="EMBL" id="TGX82510.1"/>
    </source>
</evidence>
<accession>A0AC61QR70</accession>